<evidence type="ECO:0000256" key="1">
    <source>
        <dbReference type="SAM" id="MobiDB-lite"/>
    </source>
</evidence>
<sequence>MLQHNGYPPEAFFMGALKCRDIEGNIVDPNMPVDEDTRDEVNSVLNDDDDDDGDDEDVEKIEEKQDGNEDDDDNETASVTSRSTDKVRKRKGKKKINTLQFEEMEDGSSEKNGGHITEDEVDDVSVAKTNSDDEQDIIDLLDEYNEEKELESYNRKRSEYPADDEDESAAASSSKSTHKRSRMDRNK</sequence>
<accession>A0A8H3LUG6</accession>
<evidence type="ECO:0000313" key="2">
    <source>
        <dbReference type="EMBL" id="GES92115.1"/>
    </source>
</evidence>
<protein>
    <submittedName>
        <fullName evidence="2">Uncharacterized protein</fullName>
    </submittedName>
</protein>
<name>A0A8H3LUG6_9GLOM</name>
<dbReference type="AlphaFoldDB" id="A0A8H3LUG6"/>
<feature type="compositionally biased region" description="Basic residues" evidence="1">
    <location>
        <begin position="176"/>
        <end position="187"/>
    </location>
</feature>
<evidence type="ECO:0000313" key="3">
    <source>
        <dbReference type="Proteomes" id="UP000615446"/>
    </source>
</evidence>
<feature type="compositionally biased region" description="Acidic residues" evidence="1">
    <location>
        <begin position="46"/>
        <end position="60"/>
    </location>
</feature>
<comment type="caution">
    <text evidence="2">The sequence shown here is derived from an EMBL/GenBank/DDBJ whole genome shotgun (WGS) entry which is preliminary data.</text>
</comment>
<feature type="region of interest" description="Disordered" evidence="1">
    <location>
        <begin position="27"/>
        <end position="187"/>
    </location>
</feature>
<feature type="compositionally biased region" description="Basic and acidic residues" evidence="1">
    <location>
        <begin position="150"/>
        <end position="160"/>
    </location>
</feature>
<feature type="compositionally biased region" description="Basic and acidic residues" evidence="1">
    <location>
        <begin position="108"/>
        <end position="118"/>
    </location>
</feature>
<dbReference type="Proteomes" id="UP000615446">
    <property type="component" value="Unassembled WGS sequence"/>
</dbReference>
<dbReference type="EMBL" id="BLAL01000211">
    <property type="protein sequence ID" value="GES92115.1"/>
    <property type="molecule type" value="Genomic_DNA"/>
</dbReference>
<feature type="compositionally biased region" description="Basic residues" evidence="1">
    <location>
        <begin position="87"/>
        <end position="96"/>
    </location>
</feature>
<proteinExistence type="predicted"/>
<organism evidence="2 3">
    <name type="scientific">Rhizophagus clarus</name>
    <dbReference type="NCBI Taxonomy" id="94130"/>
    <lineage>
        <taxon>Eukaryota</taxon>
        <taxon>Fungi</taxon>
        <taxon>Fungi incertae sedis</taxon>
        <taxon>Mucoromycota</taxon>
        <taxon>Glomeromycotina</taxon>
        <taxon>Glomeromycetes</taxon>
        <taxon>Glomerales</taxon>
        <taxon>Glomeraceae</taxon>
        <taxon>Rhizophagus</taxon>
    </lineage>
</organism>
<gene>
    <name evidence="2" type="ORF">RCL2_001891100</name>
</gene>
<feature type="compositionally biased region" description="Acidic residues" evidence="1">
    <location>
        <begin position="132"/>
        <end position="149"/>
    </location>
</feature>
<reference evidence="2" key="1">
    <citation type="submission" date="2019-10" db="EMBL/GenBank/DDBJ databases">
        <title>Conservation and host-specific expression of non-tandemly repeated heterogenous ribosome RNA gene in arbuscular mycorrhizal fungi.</title>
        <authorList>
            <person name="Maeda T."/>
            <person name="Kobayashi Y."/>
            <person name="Nakagawa T."/>
            <person name="Ezawa T."/>
            <person name="Yamaguchi K."/>
            <person name="Bino T."/>
            <person name="Nishimoto Y."/>
            <person name="Shigenobu S."/>
            <person name="Kawaguchi M."/>
        </authorList>
    </citation>
    <scope>NUCLEOTIDE SEQUENCE</scope>
    <source>
        <strain evidence="2">HR1</strain>
    </source>
</reference>